<keyword evidence="2" id="KW-0687">Ribonucleoprotein</keyword>
<dbReference type="Proteomes" id="UP000010478">
    <property type="component" value="Plasmid pOSC7112.02"/>
</dbReference>
<dbReference type="EMBL" id="CP003616">
    <property type="protein sequence ID" value="AFZ10653.1"/>
    <property type="molecule type" value="Genomic_DNA"/>
</dbReference>
<dbReference type="SUPFAM" id="SSF158446">
    <property type="entry name" value="IVS-encoded protein-like"/>
    <property type="match status" value="1"/>
</dbReference>
<dbReference type="PANTHER" id="PTHR38471">
    <property type="entry name" value="FOUR HELIX BUNDLE PROTEIN"/>
    <property type="match status" value="1"/>
</dbReference>
<evidence type="ECO:0000313" key="2">
    <source>
        <dbReference type="EMBL" id="AFZ10653.1"/>
    </source>
</evidence>
<feature type="compositionally biased region" description="Gly residues" evidence="1">
    <location>
        <begin position="7"/>
        <end position="25"/>
    </location>
</feature>
<protein>
    <submittedName>
        <fullName evidence="2">S23 ribosomal protein</fullName>
    </submittedName>
</protein>
<dbReference type="NCBIfam" id="TIGR02436">
    <property type="entry name" value="four helix bundle protein"/>
    <property type="match status" value="1"/>
</dbReference>
<dbReference type="HOGENOM" id="CLU_1420213_0_0_3"/>
<proteinExistence type="predicted"/>
<dbReference type="KEGG" id="oni:Osc7112_6511"/>
<reference evidence="2 3" key="1">
    <citation type="submission" date="2012-05" db="EMBL/GenBank/DDBJ databases">
        <title>Finished plasmid 2 of genome of Oscillatoria sp. PCC 7112.</title>
        <authorList>
            <consortium name="US DOE Joint Genome Institute"/>
            <person name="Gugger M."/>
            <person name="Coursin T."/>
            <person name="Rippka R."/>
            <person name="Tandeau De Marsac N."/>
            <person name="Huntemann M."/>
            <person name="Wei C.-L."/>
            <person name="Han J."/>
            <person name="Detter J.C."/>
            <person name="Han C."/>
            <person name="Tapia R."/>
            <person name="Davenport K."/>
            <person name="Daligault H."/>
            <person name="Erkkila T."/>
            <person name="Gu W."/>
            <person name="Munk A.C.C."/>
            <person name="Teshima H."/>
            <person name="Xu Y."/>
            <person name="Chain P."/>
            <person name="Chen A."/>
            <person name="Krypides N."/>
            <person name="Mavromatis K."/>
            <person name="Markowitz V."/>
            <person name="Szeto E."/>
            <person name="Ivanova N."/>
            <person name="Mikhailova N."/>
            <person name="Ovchinnikova G."/>
            <person name="Pagani I."/>
            <person name="Pati A."/>
            <person name="Goodwin L."/>
            <person name="Peters L."/>
            <person name="Pitluck S."/>
            <person name="Woyke T."/>
            <person name="Kerfeld C."/>
        </authorList>
    </citation>
    <scope>NUCLEOTIDE SEQUENCE [LARGE SCALE GENOMIC DNA]</scope>
    <source>
        <strain evidence="2 3">PCC 7112</strain>
        <plasmid evidence="2 3">pOSC7112.02</plasmid>
    </source>
</reference>
<dbReference type="AlphaFoldDB" id="K9VRE1"/>
<keyword evidence="2" id="KW-0614">Plasmid</keyword>
<dbReference type="CDD" id="cd16377">
    <property type="entry name" value="23S_rRNA_IVP_like"/>
    <property type="match status" value="1"/>
</dbReference>
<keyword evidence="3" id="KW-1185">Reference proteome</keyword>
<gene>
    <name evidence="2" type="ORF">Osc7112_6511</name>
</gene>
<dbReference type="PANTHER" id="PTHR38471:SF2">
    <property type="entry name" value="FOUR HELIX BUNDLE PROTEIN"/>
    <property type="match status" value="1"/>
</dbReference>
<dbReference type="GO" id="GO:0005840">
    <property type="term" value="C:ribosome"/>
    <property type="evidence" value="ECO:0007669"/>
    <property type="project" value="UniProtKB-KW"/>
</dbReference>
<feature type="region of interest" description="Disordered" evidence="1">
    <location>
        <begin position="1"/>
        <end position="40"/>
    </location>
</feature>
<dbReference type="PATRIC" id="fig|179408.3.peg.7790"/>
<dbReference type="InterPro" id="IPR036583">
    <property type="entry name" value="23S_rRNA_IVS_sf"/>
</dbReference>
<dbReference type="Pfam" id="PF05635">
    <property type="entry name" value="23S_rRNA_IVP"/>
    <property type="match status" value="1"/>
</dbReference>
<dbReference type="InterPro" id="IPR012657">
    <property type="entry name" value="23S_rRNA-intervening_sequence"/>
</dbReference>
<geneLocation type="plasmid" evidence="2 3">
    <name>pOSC7112.02</name>
</geneLocation>
<dbReference type="Gene3D" id="1.20.1440.60">
    <property type="entry name" value="23S rRNA-intervening sequence"/>
    <property type="match status" value="1"/>
</dbReference>
<name>K9VRE1_9CYAN</name>
<organism evidence="2 3">
    <name type="scientific">Phormidium nigroviride PCC 7112</name>
    <dbReference type="NCBI Taxonomy" id="179408"/>
    <lineage>
        <taxon>Bacteria</taxon>
        <taxon>Bacillati</taxon>
        <taxon>Cyanobacteriota</taxon>
        <taxon>Cyanophyceae</taxon>
        <taxon>Oscillatoriophycideae</taxon>
        <taxon>Oscillatoriales</taxon>
        <taxon>Oscillatoriaceae</taxon>
        <taxon>Phormidium</taxon>
    </lineage>
</organism>
<evidence type="ECO:0000313" key="3">
    <source>
        <dbReference type="Proteomes" id="UP000010478"/>
    </source>
</evidence>
<evidence type="ECO:0000256" key="1">
    <source>
        <dbReference type="SAM" id="MobiDB-lite"/>
    </source>
</evidence>
<accession>K9VRE1</accession>
<sequence length="191" mass="21557">MGEWGRGEWGGESGRVGEGESGGGGDSERGRVGEGESGRVGEGIIESGVKKLEFEMNRKPIQSHRDLEVYQLALDVAMQIFELSKKFPIEERYSLTDQIRRSSRSVCANLSEAWRKRRYEGAFVSKLSDSEAEAAESQTWIEFAVKCNYLDVQVGRELYQHYNQILGTLVNMINHPSMWLLPVAKNHTKSR</sequence>
<keyword evidence="2" id="KW-0689">Ribosomal protein</keyword>
<feature type="compositionally biased region" description="Basic and acidic residues" evidence="1">
    <location>
        <begin position="26"/>
        <end position="39"/>
    </location>
</feature>